<sequence>MRCQLRQHPELDKLMEVVMDLGRNPIARFPSGDFELSDCPITFQDLEFATSQCLVNDAALARLAGELIIGAALWSLQANFLEVYSFHLFCALDNTFLDFSFH</sequence>
<keyword evidence="2" id="KW-1185">Reference proteome</keyword>
<evidence type="ECO:0000313" key="1">
    <source>
        <dbReference type="EnsemblPlants" id="AUR62037874-RA:cds"/>
    </source>
</evidence>
<dbReference type="PANTHER" id="PTHR20953">
    <property type="entry name" value="KINASE-RELATED"/>
    <property type="match status" value="1"/>
</dbReference>
<dbReference type="GO" id="GO:0009507">
    <property type="term" value="C:chloroplast"/>
    <property type="evidence" value="ECO:0007669"/>
    <property type="project" value="TreeGrafter"/>
</dbReference>
<protein>
    <submittedName>
        <fullName evidence="1">Uncharacterized protein</fullName>
    </submittedName>
</protein>
<accession>A0A803MZN4</accession>
<dbReference type="Proteomes" id="UP000596660">
    <property type="component" value="Unplaced"/>
</dbReference>
<dbReference type="EnsemblPlants" id="AUR62037874-RA">
    <property type="protein sequence ID" value="AUR62037874-RA:cds"/>
    <property type="gene ID" value="AUR62037874"/>
</dbReference>
<dbReference type="Gramene" id="AUR62037874-RA">
    <property type="protein sequence ID" value="AUR62037874-RA:cds"/>
    <property type="gene ID" value="AUR62037874"/>
</dbReference>
<proteinExistence type="predicted"/>
<dbReference type="PANTHER" id="PTHR20953:SF3">
    <property type="entry name" value="P-LOOP CONTAINING NUCLEOSIDE TRIPHOSPHATE HYDROLASES SUPERFAMILY PROTEIN"/>
    <property type="match status" value="1"/>
</dbReference>
<name>A0A803MZN4_CHEQI</name>
<evidence type="ECO:0000313" key="2">
    <source>
        <dbReference type="Proteomes" id="UP000596660"/>
    </source>
</evidence>
<reference evidence="1" key="2">
    <citation type="submission" date="2021-03" db="UniProtKB">
        <authorList>
            <consortium name="EnsemblPlants"/>
        </authorList>
    </citation>
    <scope>IDENTIFICATION</scope>
</reference>
<dbReference type="AlphaFoldDB" id="A0A803MZN4"/>
<reference evidence="1" key="1">
    <citation type="journal article" date="2017" name="Nature">
        <title>The genome of Chenopodium quinoa.</title>
        <authorList>
            <person name="Jarvis D.E."/>
            <person name="Ho Y.S."/>
            <person name="Lightfoot D.J."/>
            <person name="Schmoeckel S.M."/>
            <person name="Li B."/>
            <person name="Borm T.J.A."/>
            <person name="Ohyanagi H."/>
            <person name="Mineta K."/>
            <person name="Michell C.T."/>
            <person name="Saber N."/>
            <person name="Kharbatia N.M."/>
            <person name="Rupper R.R."/>
            <person name="Sharp A.R."/>
            <person name="Dally N."/>
            <person name="Boughton B.A."/>
            <person name="Woo Y.H."/>
            <person name="Gao G."/>
            <person name="Schijlen E.G.W.M."/>
            <person name="Guo X."/>
            <person name="Momin A.A."/>
            <person name="Negrao S."/>
            <person name="Al-Babili S."/>
            <person name="Gehring C."/>
            <person name="Roessner U."/>
            <person name="Jung C."/>
            <person name="Murphy K."/>
            <person name="Arold S.T."/>
            <person name="Gojobori T."/>
            <person name="van der Linden C.G."/>
            <person name="van Loo E.N."/>
            <person name="Jellen E.N."/>
            <person name="Maughan P.J."/>
            <person name="Tester M."/>
        </authorList>
    </citation>
    <scope>NUCLEOTIDE SEQUENCE [LARGE SCALE GENOMIC DNA]</scope>
    <source>
        <strain evidence="1">cv. PI 614886</strain>
    </source>
</reference>
<organism evidence="1 2">
    <name type="scientific">Chenopodium quinoa</name>
    <name type="common">Quinoa</name>
    <dbReference type="NCBI Taxonomy" id="63459"/>
    <lineage>
        <taxon>Eukaryota</taxon>
        <taxon>Viridiplantae</taxon>
        <taxon>Streptophyta</taxon>
        <taxon>Embryophyta</taxon>
        <taxon>Tracheophyta</taxon>
        <taxon>Spermatophyta</taxon>
        <taxon>Magnoliopsida</taxon>
        <taxon>eudicotyledons</taxon>
        <taxon>Gunneridae</taxon>
        <taxon>Pentapetalae</taxon>
        <taxon>Caryophyllales</taxon>
        <taxon>Chenopodiaceae</taxon>
        <taxon>Chenopodioideae</taxon>
        <taxon>Atripliceae</taxon>
        <taxon>Chenopodium</taxon>
    </lineage>
</organism>